<dbReference type="EMBL" id="QXFI01000031">
    <property type="protein sequence ID" value="RIV43455.1"/>
    <property type="molecule type" value="Genomic_DNA"/>
</dbReference>
<dbReference type="GO" id="GO:0016788">
    <property type="term" value="F:hydrolase activity, acting on ester bonds"/>
    <property type="evidence" value="ECO:0007669"/>
    <property type="project" value="UniProtKB-ARBA"/>
</dbReference>
<reference evidence="3 5" key="2">
    <citation type="submission" date="2019-07" db="EMBL/GenBank/DDBJ databases">
        <title>Draft genome of two Muricauda strains isolated from deep sea.</title>
        <authorList>
            <person name="Sun C."/>
        </authorList>
    </citation>
    <scope>NUCLEOTIDE SEQUENCE [LARGE SCALE GENOMIC DNA]</scope>
    <source>
        <strain evidence="3 5">72</strain>
    </source>
</reference>
<keyword evidence="5" id="KW-1185">Reference proteome</keyword>
<dbReference type="Proteomes" id="UP000266691">
    <property type="component" value="Unassembled WGS sequence"/>
</dbReference>
<evidence type="ECO:0000313" key="3">
    <source>
        <dbReference type="EMBL" id="TXJ92795.1"/>
    </source>
</evidence>
<dbReference type="RefSeq" id="WP_119648182.1">
    <property type="nucleotide sequence ID" value="NZ_QXFI01000031.1"/>
</dbReference>
<dbReference type="CDD" id="cd00229">
    <property type="entry name" value="SGNH_hydrolase"/>
    <property type="match status" value="1"/>
</dbReference>
<name>A0A3A1NJ89_9FLAO</name>
<proteinExistence type="predicted"/>
<protein>
    <recommendedName>
        <fullName evidence="6">SGNH/GDSL hydrolase family protein</fullName>
    </recommendedName>
</protein>
<dbReference type="EMBL" id="VNWK01000031">
    <property type="protein sequence ID" value="TXJ92795.1"/>
    <property type="molecule type" value="Genomic_DNA"/>
</dbReference>
<evidence type="ECO:0000256" key="1">
    <source>
        <dbReference type="SAM" id="SignalP"/>
    </source>
</evidence>
<gene>
    <name evidence="2" type="ORF">D2V05_13635</name>
    <name evidence="3" type="ORF">FQ017_13505</name>
</gene>
<evidence type="ECO:0000313" key="4">
    <source>
        <dbReference type="Proteomes" id="UP000266691"/>
    </source>
</evidence>
<dbReference type="Proteomes" id="UP000321621">
    <property type="component" value="Unassembled WGS sequence"/>
</dbReference>
<organism evidence="2 4">
    <name type="scientific">Flagellimonas pelagia</name>
    <dbReference type="NCBI Taxonomy" id="2306998"/>
    <lineage>
        <taxon>Bacteria</taxon>
        <taxon>Pseudomonadati</taxon>
        <taxon>Bacteroidota</taxon>
        <taxon>Flavobacteriia</taxon>
        <taxon>Flavobacteriales</taxon>
        <taxon>Flavobacteriaceae</taxon>
        <taxon>Flagellimonas</taxon>
    </lineage>
</organism>
<keyword evidence="1" id="KW-0732">Signal</keyword>
<reference evidence="2 4" key="1">
    <citation type="submission" date="2018-08" db="EMBL/GenBank/DDBJ databases">
        <title>Proposal of Muricauda 72 sp.nov. and Muricauda NH166 sp.nov., isolated from seawater.</title>
        <authorList>
            <person name="Cheng H."/>
            <person name="Wu Y.-H."/>
            <person name="Guo L.-L."/>
            <person name="Xu X.-W."/>
        </authorList>
    </citation>
    <scope>NUCLEOTIDE SEQUENCE [LARGE SCALE GENOMIC DNA]</scope>
    <source>
        <strain evidence="2 4">72</strain>
    </source>
</reference>
<evidence type="ECO:0000313" key="5">
    <source>
        <dbReference type="Proteomes" id="UP000321621"/>
    </source>
</evidence>
<dbReference type="Gene3D" id="3.40.50.1110">
    <property type="entry name" value="SGNH hydrolase"/>
    <property type="match status" value="1"/>
</dbReference>
<dbReference type="AlphaFoldDB" id="A0A3A1NJ89"/>
<sequence>MKIKHIKSICFWLLALTVLVPTNLNAQEEKAPVKILFVGNSFTYFWNMPQLVSAMAETQGVSIQTYQSTVGGSNLEQHWKGEKGTKTRELLEDKKWDYVVFGDHSLSTIEAPERFKEYGTKFAELVRSQGAEPIFYMTWAYKSNPLMQETITKGYMELATELNAKVLPVGPVYMKARTLRPDLEFYFDDKHPSPDGSYLIALTITKLLTGKSVSAIPDRLTTVDGNGENLYLCFVLPPTGDFLRQLVEEMNFESFKTQK</sequence>
<dbReference type="OrthoDB" id="7443339at2"/>
<feature type="chain" id="PRO_5017321282" description="SGNH/GDSL hydrolase family protein" evidence="1">
    <location>
        <begin position="27"/>
        <end position="259"/>
    </location>
</feature>
<accession>A0A3A1NJ89</accession>
<evidence type="ECO:0000313" key="2">
    <source>
        <dbReference type="EMBL" id="RIV43455.1"/>
    </source>
</evidence>
<dbReference type="SUPFAM" id="SSF52266">
    <property type="entry name" value="SGNH hydrolase"/>
    <property type="match status" value="1"/>
</dbReference>
<feature type="signal peptide" evidence="1">
    <location>
        <begin position="1"/>
        <end position="26"/>
    </location>
</feature>
<comment type="caution">
    <text evidence="2">The sequence shown here is derived from an EMBL/GenBank/DDBJ whole genome shotgun (WGS) entry which is preliminary data.</text>
</comment>
<evidence type="ECO:0008006" key="6">
    <source>
        <dbReference type="Google" id="ProtNLM"/>
    </source>
</evidence>
<dbReference type="InterPro" id="IPR036514">
    <property type="entry name" value="SGNH_hydro_sf"/>
</dbReference>